<keyword evidence="1" id="KW-0812">Transmembrane</keyword>
<reference evidence="2 3" key="2">
    <citation type="submission" date="2007-09" db="EMBL/GenBank/DDBJ databases">
        <title>Draft genome sequence of Clostridium bolteae (ATCC BAA-613).</title>
        <authorList>
            <person name="Sudarsanam P."/>
            <person name="Ley R."/>
            <person name="Guruge J."/>
            <person name="Turnbaugh P.J."/>
            <person name="Mahowald M."/>
            <person name="Liep D."/>
            <person name="Gordon J."/>
        </authorList>
    </citation>
    <scope>NUCLEOTIDE SEQUENCE [LARGE SCALE GENOMIC DNA]</scope>
    <source>
        <strain evidence="3">ATCC BAA-613 / DSM 15670 / CCUG 46953 / JCM 12243 / WAL 16351</strain>
    </source>
</reference>
<evidence type="ECO:0000313" key="2">
    <source>
        <dbReference type="EMBL" id="EDP15769.1"/>
    </source>
</evidence>
<keyword evidence="1" id="KW-1133">Transmembrane helix</keyword>
<dbReference type="EMBL" id="ABCC02000033">
    <property type="protein sequence ID" value="EDP15769.1"/>
    <property type="molecule type" value="Genomic_DNA"/>
</dbReference>
<dbReference type="HOGENOM" id="CLU_2952119_0_0_9"/>
<gene>
    <name evidence="2" type="ORF">CLOBOL_03940</name>
</gene>
<name>A8RU93_ENTBW</name>
<sequence>MFHYRGKPWSCQSYFRVPKAVLKFHSAHRAIYLIILLFTGLVNENVPAGWYAGWYGRWG</sequence>
<keyword evidence="1" id="KW-0472">Membrane</keyword>
<protein>
    <submittedName>
        <fullName evidence="2">Uncharacterized protein</fullName>
    </submittedName>
</protein>
<organism evidence="2 3">
    <name type="scientific">Enterocloster bolteae (strain ATCC BAA-613 / DSM 15670 / CCUG 46953 / JCM 12243 / WAL 16351)</name>
    <name type="common">Clostridium bolteae</name>
    <dbReference type="NCBI Taxonomy" id="411902"/>
    <lineage>
        <taxon>Bacteria</taxon>
        <taxon>Bacillati</taxon>
        <taxon>Bacillota</taxon>
        <taxon>Clostridia</taxon>
        <taxon>Lachnospirales</taxon>
        <taxon>Lachnospiraceae</taxon>
        <taxon>Enterocloster</taxon>
    </lineage>
</organism>
<dbReference type="AlphaFoldDB" id="A8RU93"/>
<reference evidence="2 3" key="1">
    <citation type="submission" date="2007-08" db="EMBL/GenBank/DDBJ databases">
        <authorList>
            <person name="Fulton L."/>
            <person name="Clifton S."/>
            <person name="Fulton B."/>
            <person name="Xu J."/>
            <person name="Minx P."/>
            <person name="Pepin K.H."/>
            <person name="Johnson M."/>
            <person name="Thiruvilangam P."/>
            <person name="Bhonagiri V."/>
            <person name="Nash W.E."/>
            <person name="Mardis E.R."/>
            <person name="Wilson R.K."/>
        </authorList>
    </citation>
    <scope>NUCLEOTIDE SEQUENCE [LARGE SCALE GENOMIC DNA]</scope>
    <source>
        <strain evidence="3">ATCC BAA-613 / DSM 15670 / CCUG 46953 / JCM 12243 / WAL 16351</strain>
    </source>
</reference>
<dbReference type="PaxDb" id="411902-CLOBOL_03940"/>
<accession>A8RU93</accession>
<dbReference type="Proteomes" id="UP000005396">
    <property type="component" value="Unassembled WGS sequence"/>
</dbReference>
<proteinExistence type="predicted"/>
<feature type="transmembrane region" description="Helical" evidence="1">
    <location>
        <begin position="30"/>
        <end position="52"/>
    </location>
</feature>
<comment type="caution">
    <text evidence="2">The sequence shown here is derived from an EMBL/GenBank/DDBJ whole genome shotgun (WGS) entry which is preliminary data.</text>
</comment>
<evidence type="ECO:0000313" key="3">
    <source>
        <dbReference type="Proteomes" id="UP000005396"/>
    </source>
</evidence>
<evidence type="ECO:0000256" key="1">
    <source>
        <dbReference type="SAM" id="Phobius"/>
    </source>
</evidence>